<dbReference type="PANTHER" id="PTHR48021:SF7">
    <property type="entry name" value="RH09188P"/>
    <property type="match status" value="1"/>
</dbReference>
<dbReference type="Gene3D" id="1.20.1250.20">
    <property type="entry name" value="MFS general substrate transporter like domains"/>
    <property type="match status" value="1"/>
</dbReference>
<evidence type="ECO:0000256" key="2">
    <source>
        <dbReference type="ARBA" id="ARBA00022692"/>
    </source>
</evidence>
<evidence type="ECO:0000256" key="5">
    <source>
        <dbReference type="SAM" id="Phobius"/>
    </source>
</evidence>
<comment type="subcellular location">
    <subcellularLocation>
        <location evidence="1">Membrane</location>
        <topology evidence="1">Multi-pass membrane protein</topology>
    </subcellularLocation>
</comment>
<feature type="transmembrane region" description="Helical" evidence="5">
    <location>
        <begin position="146"/>
        <end position="166"/>
    </location>
</feature>
<dbReference type="GeneID" id="113396389"/>
<reference evidence="8" key="1">
    <citation type="submission" date="2025-08" db="UniProtKB">
        <authorList>
            <consortium name="RefSeq"/>
        </authorList>
    </citation>
    <scope>IDENTIFICATION</scope>
    <source>
        <tissue evidence="8">Whole body</tissue>
    </source>
</reference>
<keyword evidence="7" id="KW-1185">Reference proteome</keyword>
<evidence type="ECO:0000313" key="7">
    <source>
        <dbReference type="Proteomes" id="UP001652626"/>
    </source>
</evidence>
<name>A0ABM4AIV3_VANTA</name>
<evidence type="ECO:0000256" key="1">
    <source>
        <dbReference type="ARBA" id="ARBA00004141"/>
    </source>
</evidence>
<organism evidence="7 8">
    <name type="scientific">Vanessa tameamea</name>
    <name type="common">Kamehameha butterfly</name>
    <dbReference type="NCBI Taxonomy" id="334116"/>
    <lineage>
        <taxon>Eukaryota</taxon>
        <taxon>Metazoa</taxon>
        <taxon>Ecdysozoa</taxon>
        <taxon>Arthropoda</taxon>
        <taxon>Hexapoda</taxon>
        <taxon>Insecta</taxon>
        <taxon>Pterygota</taxon>
        <taxon>Neoptera</taxon>
        <taxon>Endopterygota</taxon>
        <taxon>Lepidoptera</taxon>
        <taxon>Glossata</taxon>
        <taxon>Ditrysia</taxon>
        <taxon>Papilionoidea</taxon>
        <taxon>Nymphalidae</taxon>
        <taxon>Nymphalinae</taxon>
        <taxon>Vanessa</taxon>
    </lineage>
</organism>
<evidence type="ECO:0000259" key="6">
    <source>
        <dbReference type="PROSITE" id="PS50850"/>
    </source>
</evidence>
<feature type="transmembrane region" description="Helical" evidence="5">
    <location>
        <begin position="95"/>
        <end position="114"/>
    </location>
</feature>
<proteinExistence type="predicted"/>
<keyword evidence="3 5" id="KW-1133">Transmembrane helix</keyword>
<protein>
    <submittedName>
        <fullName evidence="8">Facilitated trehalose transporter Tret1-like</fullName>
    </submittedName>
</protein>
<dbReference type="InterPro" id="IPR050549">
    <property type="entry name" value="MFS_Trehalose_Transporter"/>
</dbReference>
<feature type="domain" description="Major facilitator superfamily (MFS) profile" evidence="6">
    <location>
        <begin position="29"/>
        <end position="272"/>
    </location>
</feature>
<dbReference type="RefSeq" id="XP_064071229.1">
    <property type="nucleotide sequence ID" value="XM_064215159.1"/>
</dbReference>
<gene>
    <name evidence="8" type="primary">LOC113396389</name>
</gene>
<feature type="transmembrane region" description="Helical" evidence="5">
    <location>
        <begin position="203"/>
        <end position="224"/>
    </location>
</feature>
<feature type="transmembrane region" description="Helical" evidence="5">
    <location>
        <begin position="27"/>
        <end position="47"/>
    </location>
</feature>
<evidence type="ECO:0000256" key="3">
    <source>
        <dbReference type="ARBA" id="ARBA00022989"/>
    </source>
</evidence>
<dbReference type="Pfam" id="PF00083">
    <property type="entry name" value="Sugar_tr"/>
    <property type="match status" value="1"/>
</dbReference>
<sequence>MSGIIQINYPDPGFWTATSMIQLGYGVWVNLSMVTIGLAYGFSAVALPQLSLPESLVKVTIADESWIGECAFNFIVRWDGNPTQLERLSGLTTRASVISLASPVGCVLCGYLIDKFGRRTMIIYSQLPVCVGWLYTGIASSAKHIILGRIITGVGLGMVMCVPRVYMTEVSLPNMRGVIGSFPNIAMSLGLTMQAALGSMLRWPTLCYVGSAYTISLFLMNFCLPETPYYLLQKTSIEDAQVSLKKFRSKKYNIEAEMEELIDFKNENDIHK</sequence>
<dbReference type="PANTHER" id="PTHR48021">
    <property type="match status" value="1"/>
</dbReference>
<dbReference type="InterPro" id="IPR020846">
    <property type="entry name" value="MFS_dom"/>
</dbReference>
<dbReference type="Proteomes" id="UP001652626">
    <property type="component" value="Chromosome 6"/>
</dbReference>
<accession>A0ABM4AIV3</accession>
<dbReference type="InterPro" id="IPR005829">
    <property type="entry name" value="Sugar_transporter_CS"/>
</dbReference>
<evidence type="ECO:0000256" key="4">
    <source>
        <dbReference type="ARBA" id="ARBA00023136"/>
    </source>
</evidence>
<dbReference type="PROSITE" id="PS50850">
    <property type="entry name" value="MFS"/>
    <property type="match status" value="1"/>
</dbReference>
<dbReference type="InterPro" id="IPR005828">
    <property type="entry name" value="MFS_sugar_transport-like"/>
</dbReference>
<dbReference type="SUPFAM" id="SSF103473">
    <property type="entry name" value="MFS general substrate transporter"/>
    <property type="match status" value="1"/>
</dbReference>
<keyword evidence="4 5" id="KW-0472">Membrane</keyword>
<dbReference type="PROSITE" id="PS00217">
    <property type="entry name" value="SUGAR_TRANSPORT_2"/>
    <property type="match status" value="1"/>
</dbReference>
<evidence type="ECO:0000313" key="8">
    <source>
        <dbReference type="RefSeq" id="XP_064071229.1"/>
    </source>
</evidence>
<dbReference type="InterPro" id="IPR036259">
    <property type="entry name" value="MFS_trans_sf"/>
</dbReference>
<keyword evidence="2 5" id="KW-0812">Transmembrane</keyword>